<keyword evidence="2" id="KW-1185">Reference proteome</keyword>
<reference evidence="1" key="1">
    <citation type="journal article" date="2020" name="G3 (Bethesda)">
        <title>High-Quality Assemblies for Three Invasive Social Wasps from the &lt;i&gt;Vespula&lt;/i&gt; Genus.</title>
        <authorList>
            <person name="Harrop T.W.R."/>
            <person name="Guhlin J."/>
            <person name="McLaughlin G.M."/>
            <person name="Permina E."/>
            <person name="Stockwell P."/>
            <person name="Gilligan J."/>
            <person name="Le Lec M.F."/>
            <person name="Gruber M.A.M."/>
            <person name="Quinn O."/>
            <person name="Lovegrove M."/>
            <person name="Duncan E.J."/>
            <person name="Remnant E.J."/>
            <person name="Van Eeckhoven J."/>
            <person name="Graham B."/>
            <person name="Knapp R.A."/>
            <person name="Langford K.W."/>
            <person name="Kronenberg Z."/>
            <person name="Press M.O."/>
            <person name="Eacker S.M."/>
            <person name="Wilson-Rankin E.E."/>
            <person name="Purcell J."/>
            <person name="Lester P.J."/>
            <person name="Dearden P.K."/>
        </authorList>
    </citation>
    <scope>NUCLEOTIDE SEQUENCE</scope>
    <source>
        <strain evidence="1">Volc-1</strain>
    </source>
</reference>
<gene>
    <name evidence="1" type="ORF">H0235_009160</name>
</gene>
<proteinExistence type="predicted"/>
<evidence type="ECO:0000313" key="1">
    <source>
        <dbReference type="EMBL" id="KAF7423877.1"/>
    </source>
</evidence>
<protein>
    <submittedName>
        <fullName evidence="1">Uncharacterized protein</fullName>
    </submittedName>
</protein>
<comment type="caution">
    <text evidence="1">The sequence shown here is derived from an EMBL/GenBank/DDBJ whole genome shotgun (WGS) entry which is preliminary data.</text>
</comment>
<dbReference type="AlphaFoldDB" id="A0A834U9L1"/>
<dbReference type="Proteomes" id="UP000600918">
    <property type="component" value="Unassembled WGS sequence"/>
</dbReference>
<organism evidence="1 2">
    <name type="scientific">Vespula pensylvanica</name>
    <name type="common">Western yellow jacket</name>
    <name type="synonym">Wasp</name>
    <dbReference type="NCBI Taxonomy" id="30213"/>
    <lineage>
        <taxon>Eukaryota</taxon>
        <taxon>Metazoa</taxon>
        <taxon>Ecdysozoa</taxon>
        <taxon>Arthropoda</taxon>
        <taxon>Hexapoda</taxon>
        <taxon>Insecta</taxon>
        <taxon>Pterygota</taxon>
        <taxon>Neoptera</taxon>
        <taxon>Endopterygota</taxon>
        <taxon>Hymenoptera</taxon>
        <taxon>Apocrita</taxon>
        <taxon>Aculeata</taxon>
        <taxon>Vespoidea</taxon>
        <taxon>Vespidae</taxon>
        <taxon>Vespinae</taxon>
        <taxon>Vespula</taxon>
    </lineage>
</organism>
<accession>A0A834U9L1</accession>
<sequence>MKKTARIVDSFIDRWRNATFRKRLDIYVVARDYIVDSCKFVVATGASVTVSDNTSKLISDNIRNSVKILEYCENYCNLLAAGRTTINTGCRVFVFEGNDQGIENVENDCEPRNLGSLRLVLWLR</sequence>
<name>A0A834U9L1_VESPE</name>
<evidence type="ECO:0000313" key="2">
    <source>
        <dbReference type="Proteomes" id="UP000600918"/>
    </source>
</evidence>
<dbReference type="EMBL" id="JACSDY010000007">
    <property type="protein sequence ID" value="KAF7423877.1"/>
    <property type="molecule type" value="Genomic_DNA"/>
</dbReference>